<dbReference type="InterPro" id="IPR013083">
    <property type="entry name" value="Znf_RING/FYVE/PHD"/>
</dbReference>
<dbReference type="AlphaFoldDB" id="A0AAD5QHU5"/>
<organism evidence="1 2">
    <name type="scientific">Parelaphostrongylus tenuis</name>
    <name type="common">Meningeal worm</name>
    <dbReference type="NCBI Taxonomy" id="148309"/>
    <lineage>
        <taxon>Eukaryota</taxon>
        <taxon>Metazoa</taxon>
        <taxon>Ecdysozoa</taxon>
        <taxon>Nematoda</taxon>
        <taxon>Chromadorea</taxon>
        <taxon>Rhabditida</taxon>
        <taxon>Rhabditina</taxon>
        <taxon>Rhabditomorpha</taxon>
        <taxon>Strongyloidea</taxon>
        <taxon>Metastrongylidae</taxon>
        <taxon>Parelaphostrongylus</taxon>
    </lineage>
</organism>
<evidence type="ECO:0000313" key="1">
    <source>
        <dbReference type="EMBL" id="KAJ1352513.1"/>
    </source>
</evidence>
<dbReference type="Gene3D" id="3.30.40.10">
    <property type="entry name" value="Zinc/RING finger domain, C3HC4 (zinc finger)"/>
    <property type="match status" value="1"/>
</dbReference>
<gene>
    <name evidence="1" type="ORF">KIN20_008859</name>
</gene>
<evidence type="ECO:0000313" key="2">
    <source>
        <dbReference type="Proteomes" id="UP001196413"/>
    </source>
</evidence>
<accession>A0AAD5QHU5</accession>
<proteinExistence type="predicted"/>
<name>A0AAD5QHU5_PARTN</name>
<keyword evidence="2" id="KW-1185">Reference proteome</keyword>
<protein>
    <submittedName>
        <fullName evidence="1">Uncharacterized protein</fullName>
    </submittedName>
</protein>
<sequence>MELNDTEADGKPHMSCSPAKSAETTYAIVGNRQHPMELSWKQEECFICGKRGGNLISCGKKYTSLYFCTTKFHQECIEDYNAAEYSVSLFTKDRWRTHMSPTLLFDVLSGTSENDFGP</sequence>
<dbReference type="EMBL" id="JAHQIW010001433">
    <property type="protein sequence ID" value="KAJ1352513.1"/>
    <property type="molecule type" value="Genomic_DNA"/>
</dbReference>
<reference evidence="1" key="1">
    <citation type="submission" date="2021-06" db="EMBL/GenBank/DDBJ databases">
        <title>Parelaphostrongylus tenuis whole genome reference sequence.</title>
        <authorList>
            <person name="Garwood T.J."/>
            <person name="Larsen P.A."/>
            <person name="Fountain-Jones N.M."/>
            <person name="Garbe J.R."/>
            <person name="Macchietto M.G."/>
            <person name="Kania S.A."/>
            <person name="Gerhold R.W."/>
            <person name="Richards J.E."/>
            <person name="Wolf T.M."/>
        </authorList>
    </citation>
    <scope>NUCLEOTIDE SEQUENCE</scope>
    <source>
        <strain evidence="1">MNPRO001-30</strain>
        <tissue evidence="1">Meninges</tissue>
    </source>
</reference>
<comment type="caution">
    <text evidence="1">The sequence shown here is derived from an EMBL/GenBank/DDBJ whole genome shotgun (WGS) entry which is preliminary data.</text>
</comment>
<feature type="non-terminal residue" evidence="1">
    <location>
        <position position="118"/>
    </location>
</feature>
<dbReference type="Proteomes" id="UP001196413">
    <property type="component" value="Unassembled WGS sequence"/>
</dbReference>